<dbReference type="Proteomes" id="UP000502179">
    <property type="component" value="Chromosome"/>
</dbReference>
<accession>A0A6G7PTA8</accession>
<gene>
    <name evidence="1" type="ORF">G4V39_00895</name>
</gene>
<dbReference type="AlphaFoldDB" id="A0A6G7PTA8"/>
<dbReference type="RefSeq" id="WP_166031137.1">
    <property type="nucleotide sequence ID" value="NZ_CP048877.1"/>
</dbReference>
<protein>
    <submittedName>
        <fullName evidence="1">Uncharacterized protein</fullName>
    </submittedName>
</protein>
<reference evidence="1 2" key="1">
    <citation type="submission" date="2020-02" db="EMBL/GenBank/DDBJ databases">
        <title>Genome analysis of Thermosulfuriphilus ammonigenes ST65T, an anaerobic thermophilic chemolithoautotrophic bacterium isolated from a deep-sea hydrothermal vent.</title>
        <authorList>
            <person name="Slobodkina G."/>
            <person name="Allioux M."/>
            <person name="Merkel A."/>
            <person name="Alain K."/>
            <person name="Jebbar M."/>
            <person name="Slobodkin A."/>
        </authorList>
    </citation>
    <scope>NUCLEOTIDE SEQUENCE [LARGE SCALE GENOMIC DNA]</scope>
    <source>
        <strain evidence="1 2">ST65</strain>
    </source>
</reference>
<dbReference type="KEGG" id="tav:G4V39_00895"/>
<evidence type="ECO:0000313" key="1">
    <source>
        <dbReference type="EMBL" id="QIJ70914.1"/>
    </source>
</evidence>
<name>A0A6G7PTA8_9BACT</name>
<organism evidence="1 2">
    <name type="scientific">Thermosulfuriphilus ammonigenes</name>
    <dbReference type="NCBI Taxonomy" id="1936021"/>
    <lineage>
        <taxon>Bacteria</taxon>
        <taxon>Pseudomonadati</taxon>
        <taxon>Thermodesulfobacteriota</taxon>
        <taxon>Thermodesulfobacteria</taxon>
        <taxon>Thermodesulfobacteriales</taxon>
        <taxon>Thermodesulfobacteriaceae</taxon>
        <taxon>Thermosulfuriphilus</taxon>
    </lineage>
</organism>
<sequence>MKIEKIFPSFGVESSSRPQEKTKTGGFKEILDQALTSPPETNPSTPVSFPPVISLEPEELEGIRQAEEILSIMDNIARLASQGPLSGSSSAQSLEERGLELSRLAETLKPGPAKSLMEEVATLATVEALKIRRGDYS</sequence>
<proteinExistence type="predicted"/>
<dbReference type="EMBL" id="CP048877">
    <property type="protein sequence ID" value="QIJ70914.1"/>
    <property type="molecule type" value="Genomic_DNA"/>
</dbReference>
<evidence type="ECO:0000313" key="2">
    <source>
        <dbReference type="Proteomes" id="UP000502179"/>
    </source>
</evidence>
<keyword evidence="2" id="KW-1185">Reference proteome</keyword>